<dbReference type="GO" id="GO:0003677">
    <property type="term" value="F:DNA binding"/>
    <property type="evidence" value="ECO:0007669"/>
    <property type="project" value="InterPro"/>
</dbReference>
<sequence length="91" mass="9710">MSTFQGSGPRVFLGAVKEAGEILGTPLPPVTVHDLRHTAASLAISSGANIKVIQRMLGHASADMTLDVYGHLYESDLDSVAQRMNQQFKSA</sequence>
<dbReference type="Proteomes" id="UP000580709">
    <property type="component" value="Unassembled WGS sequence"/>
</dbReference>
<dbReference type="PROSITE" id="PS51898">
    <property type="entry name" value="TYR_RECOMBINASE"/>
    <property type="match status" value="1"/>
</dbReference>
<dbReference type="EMBL" id="RXIR01000013">
    <property type="protein sequence ID" value="TVS28443.1"/>
    <property type="molecule type" value="Genomic_DNA"/>
</dbReference>
<dbReference type="Pfam" id="PF00589">
    <property type="entry name" value="Phage_integrase"/>
    <property type="match status" value="1"/>
</dbReference>
<dbReference type="SUPFAM" id="SSF56349">
    <property type="entry name" value="DNA breaking-rejoining enzymes"/>
    <property type="match status" value="1"/>
</dbReference>
<evidence type="ECO:0000313" key="4">
    <source>
        <dbReference type="EMBL" id="TVS28443.1"/>
    </source>
</evidence>
<dbReference type="InterPro" id="IPR002104">
    <property type="entry name" value="Integrase_catalytic"/>
</dbReference>
<keyword evidence="6" id="KW-1185">Reference proteome</keyword>
<reference evidence="3 6" key="2">
    <citation type="submission" date="2020-07" db="EMBL/GenBank/DDBJ databases">
        <authorList>
            <person name="Khare M."/>
        </authorList>
    </citation>
    <scope>NUCLEOTIDE SEQUENCE [LARGE SCALE GENOMIC DNA]</scope>
    <source>
        <strain evidence="3 6">P8776</strain>
    </source>
</reference>
<comment type="caution">
    <text evidence="4">The sequence shown here is derived from an EMBL/GenBank/DDBJ whole genome shotgun (WGS) entry which is preliminary data.</text>
</comment>
<organism evidence="4 5">
    <name type="scientific">Corynebacterium sanguinis</name>
    <dbReference type="NCBI Taxonomy" id="2594913"/>
    <lineage>
        <taxon>Bacteria</taxon>
        <taxon>Bacillati</taxon>
        <taxon>Actinomycetota</taxon>
        <taxon>Actinomycetes</taxon>
        <taxon>Mycobacteriales</taxon>
        <taxon>Corynebacteriaceae</taxon>
        <taxon>Corynebacterium</taxon>
    </lineage>
</organism>
<dbReference type="OrthoDB" id="1822491at2"/>
<name>A0A6C1TXQ6_9CORY</name>
<protein>
    <submittedName>
        <fullName evidence="3">Tyrosine-type recombinase/integrase</fullName>
    </submittedName>
</protein>
<evidence type="ECO:0000313" key="5">
    <source>
        <dbReference type="Proteomes" id="UP000336646"/>
    </source>
</evidence>
<evidence type="ECO:0000259" key="2">
    <source>
        <dbReference type="PROSITE" id="PS51898"/>
    </source>
</evidence>
<dbReference type="EMBL" id="JACEOR010000491">
    <property type="protein sequence ID" value="MBA4505883.1"/>
    <property type="molecule type" value="Genomic_DNA"/>
</dbReference>
<dbReference type="InterPro" id="IPR011010">
    <property type="entry name" value="DNA_brk_join_enz"/>
</dbReference>
<dbReference type="AlphaFoldDB" id="A0A6C1TXQ6"/>
<keyword evidence="1" id="KW-0233">DNA recombination</keyword>
<dbReference type="Gene3D" id="1.10.443.10">
    <property type="entry name" value="Intergrase catalytic core"/>
    <property type="match status" value="1"/>
</dbReference>
<accession>A0A6C1TXQ6</accession>
<dbReference type="Proteomes" id="UP000336646">
    <property type="component" value="Unassembled WGS sequence"/>
</dbReference>
<dbReference type="GO" id="GO:0006310">
    <property type="term" value="P:DNA recombination"/>
    <property type="evidence" value="ECO:0007669"/>
    <property type="project" value="UniProtKB-KW"/>
</dbReference>
<dbReference type="RefSeq" id="WP_144690942.1">
    <property type="nucleotide sequence ID" value="NZ_JACEOR010000491.1"/>
</dbReference>
<gene>
    <name evidence="4" type="ORF">EKI59_07260</name>
    <name evidence="3" type="ORF">H0H28_11250</name>
</gene>
<evidence type="ECO:0000256" key="1">
    <source>
        <dbReference type="ARBA" id="ARBA00023172"/>
    </source>
</evidence>
<feature type="domain" description="Tyr recombinase" evidence="2">
    <location>
        <begin position="1"/>
        <end position="82"/>
    </location>
</feature>
<proteinExistence type="predicted"/>
<dbReference type="GO" id="GO:0015074">
    <property type="term" value="P:DNA integration"/>
    <property type="evidence" value="ECO:0007669"/>
    <property type="project" value="InterPro"/>
</dbReference>
<evidence type="ECO:0000313" key="3">
    <source>
        <dbReference type="EMBL" id="MBA4505883.1"/>
    </source>
</evidence>
<evidence type="ECO:0000313" key="6">
    <source>
        <dbReference type="Proteomes" id="UP000580709"/>
    </source>
</evidence>
<reference evidence="4 5" key="1">
    <citation type="submission" date="2018-12" db="EMBL/GenBank/DDBJ databases">
        <title>Corynebacterium sanguinis sp. nov., a clinically-associated and environmental corynebacterium.</title>
        <authorList>
            <person name="Gonzales-Siles L."/>
            <person name="Jaen-Luchoro D."/>
            <person name="Cardew S."/>
            <person name="Inganas E."/>
            <person name="Ohlen M."/>
            <person name="Jensie-Markopolous S."/>
            <person name="Pinyeiro-Iglesias B."/>
            <person name="Molin K."/>
            <person name="Skovbjerg S."/>
            <person name="Svensson-Stadler L."/>
            <person name="Funke G."/>
            <person name="Moore E.R.B."/>
        </authorList>
    </citation>
    <scope>NUCLEOTIDE SEQUENCE [LARGE SCALE GENOMIC DNA]</scope>
    <source>
        <strain evidence="4 5">58734</strain>
    </source>
</reference>
<dbReference type="InterPro" id="IPR013762">
    <property type="entry name" value="Integrase-like_cat_sf"/>
</dbReference>